<dbReference type="InterPro" id="IPR016024">
    <property type="entry name" value="ARM-type_fold"/>
</dbReference>
<proteinExistence type="predicted"/>
<dbReference type="AlphaFoldDB" id="A0A2U2PB86"/>
<protein>
    <recommendedName>
        <fullName evidence="3">Adenylosuccinate lyase</fullName>
    </recommendedName>
</protein>
<gene>
    <name evidence="1" type="ORF">DDR33_21620</name>
</gene>
<evidence type="ECO:0000313" key="1">
    <source>
        <dbReference type="EMBL" id="PWG78564.1"/>
    </source>
</evidence>
<evidence type="ECO:0000313" key="2">
    <source>
        <dbReference type="Proteomes" id="UP000245647"/>
    </source>
</evidence>
<organism evidence="1 2">
    <name type="scientific">Pararcticibacter amylolyticus</name>
    <dbReference type="NCBI Taxonomy" id="2173175"/>
    <lineage>
        <taxon>Bacteria</taxon>
        <taxon>Pseudomonadati</taxon>
        <taxon>Bacteroidota</taxon>
        <taxon>Sphingobacteriia</taxon>
        <taxon>Sphingobacteriales</taxon>
        <taxon>Sphingobacteriaceae</taxon>
        <taxon>Pararcticibacter</taxon>
    </lineage>
</organism>
<name>A0A2U2PB86_9SPHI</name>
<dbReference type="EMBL" id="QEAS01000023">
    <property type="protein sequence ID" value="PWG78564.1"/>
    <property type="molecule type" value="Genomic_DNA"/>
</dbReference>
<sequence length="179" mass="20537">MTKDQLIQQLKASLTKRGSQRIADICVSEPALMHELLLLSFHHEPEIAFRAAWVLETSALQYPEGFRQNIPVFLQRYGDQSNNSCQRHFSKIMMHLLKTNAIPEPFDYAAIIEPTFVWLADEQIPVAVKANCMSILFMLRKKEDWIGEELRAQIEFLMKDGTAAIQSRGKKILHKLAAK</sequence>
<keyword evidence="2" id="KW-1185">Reference proteome</keyword>
<dbReference type="Proteomes" id="UP000245647">
    <property type="component" value="Unassembled WGS sequence"/>
</dbReference>
<comment type="caution">
    <text evidence="1">The sequence shown here is derived from an EMBL/GenBank/DDBJ whole genome shotgun (WGS) entry which is preliminary data.</text>
</comment>
<dbReference type="SUPFAM" id="SSF48371">
    <property type="entry name" value="ARM repeat"/>
    <property type="match status" value="1"/>
</dbReference>
<accession>A0A2U2PB86</accession>
<evidence type="ECO:0008006" key="3">
    <source>
        <dbReference type="Google" id="ProtNLM"/>
    </source>
</evidence>
<reference evidence="1 2" key="1">
    <citation type="submission" date="2018-04" db="EMBL/GenBank/DDBJ databases">
        <title>Pedobacter chongqingensis sp. nov., isolated from a rottenly hemp rope.</title>
        <authorList>
            <person name="Cai Y."/>
        </authorList>
    </citation>
    <scope>NUCLEOTIDE SEQUENCE [LARGE SCALE GENOMIC DNA]</scope>
    <source>
        <strain evidence="1 2">FJ4-8</strain>
    </source>
</reference>